<evidence type="ECO:0008006" key="4">
    <source>
        <dbReference type="Google" id="ProtNLM"/>
    </source>
</evidence>
<dbReference type="Proteomes" id="UP001247620">
    <property type="component" value="Unassembled WGS sequence"/>
</dbReference>
<evidence type="ECO:0000256" key="1">
    <source>
        <dbReference type="SAM" id="MobiDB-lite"/>
    </source>
</evidence>
<evidence type="ECO:0000313" key="2">
    <source>
        <dbReference type="EMBL" id="MDR6944224.1"/>
    </source>
</evidence>
<name>A0ABU1TG47_9SPHI</name>
<sequence>MLRPRLRYIMLSAIALVLLASGCSKVDYKKIDSPAYLRVFNNLNYTISLANKDEPVPFLTMLIDPQTDKDGIPVSAAIKGDFLDQRDPYAPPYPSHAGTSTSYKNPEYPGKENVLVGPVLNGFDLSSWAQIPSGRHRVLFLFRPVNNTPFFDLEPRLKHNILIDTTLTLDTKEVYTLHILQKDFATKKNGIYLRKENFHKLPLSDSMVYVNFYNMSAKGFQQADNSLKTGYKKSGALQNGIKDNMNIFYTLFKNEPSAIAPLPGYTQKFLGTITRNSEVLEVTQYYSFPLFADGASDGIHTTIWQHLDFLQPGMDPANNPYYPFESNTDGNWAPVECLLNGKTAIKGHDNSALLPNMIVNIPSGIYNPRSFATVNTIEIVNGNIYLTTVQRKYAPPIY</sequence>
<evidence type="ECO:0000313" key="3">
    <source>
        <dbReference type="Proteomes" id="UP001247620"/>
    </source>
</evidence>
<gene>
    <name evidence="2" type="ORF">J2W55_004084</name>
</gene>
<dbReference type="PROSITE" id="PS51257">
    <property type="entry name" value="PROKAR_LIPOPROTEIN"/>
    <property type="match status" value="1"/>
</dbReference>
<feature type="region of interest" description="Disordered" evidence="1">
    <location>
        <begin position="85"/>
        <end position="104"/>
    </location>
</feature>
<organism evidence="2 3">
    <name type="scientific">Mucilaginibacter pocheonensis</name>
    <dbReference type="NCBI Taxonomy" id="398050"/>
    <lineage>
        <taxon>Bacteria</taxon>
        <taxon>Pseudomonadati</taxon>
        <taxon>Bacteroidota</taxon>
        <taxon>Sphingobacteriia</taxon>
        <taxon>Sphingobacteriales</taxon>
        <taxon>Sphingobacteriaceae</taxon>
        <taxon>Mucilaginibacter</taxon>
    </lineage>
</organism>
<dbReference type="EMBL" id="JAVDUU010000004">
    <property type="protein sequence ID" value="MDR6944224.1"/>
    <property type="molecule type" value="Genomic_DNA"/>
</dbReference>
<keyword evidence="3" id="KW-1185">Reference proteome</keyword>
<proteinExistence type="predicted"/>
<protein>
    <recommendedName>
        <fullName evidence="4">DUF5007 domain-containing protein</fullName>
    </recommendedName>
</protein>
<reference evidence="2 3" key="1">
    <citation type="submission" date="2023-07" db="EMBL/GenBank/DDBJ databases">
        <title>Sorghum-associated microbial communities from plants grown in Nebraska, USA.</title>
        <authorList>
            <person name="Schachtman D."/>
        </authorList>
    </citation>
    <scope>NUCLEOTIDE SEQUENCE [LARGE SCALE GENOMIC DNA]</scope>
    <source>
        <strain evidence="2 3">3262</strain>
    </source>
</reference>
<accession>A0ABU1TG47</accession>
<comment type="caution">
    <text evidence="2">The sequence shown here is derived from an EMBL/GenBank/DDBJ whole genome shotgun (WGS) entry which is preliminary data.</text>
</comment>
<dbReference type="RefSeq" id="WP_310099894.1">
    <property type="nucleotide sequence ID" value="NZ_JAVDUU010000004.1"/>
</dbReference>